<sequence>MSKLRTIELTYPHSLIVDELPESVAAIGFFDGIHKGHQKVIGTAVSEAKNRNMESMVITFHPHPSVVLKKDTTNVQYITPLREKQEVLQQLDVDRLYVITFNEELASLQPQEFIDHFIIGLKVKHLVAGFDFSFGHMGKGNMNVIQEYTRGYFDYTTIDKVEMDDEKISSTRIRELLRDGNVEVVHKLLGRPLTTNGVVIEGAKRGREIGYPTANLKVNPDAFLPKVGVYAVKVHYKNELYEGMANLGYNPTFTPDRKDPSLEINIFDYNNDLYGEELKVEWHKYIRDEEKFNSVEELIRAIESDEKKSRNYFYG</sequence>
<dbReference type="GO" id="GO:0008531">
    <property type="term" value="F:riboflavin kinase activity"/>
    <property type="evidence" value="ECO:0007669"/>
    <property type="project" value="UniProtKB-EC"/>
</dbReference>
<dbReference type="SUPFAM" id="SSF82114">
    <property type="entry name" value="Riboflavin kinase-like"/>
    <property type="match status" value="1"/>
</dbReference>
<dbReference type="InterPro" id="IPR023468">
    <property type="entry name" value="Riboflavin_kinase"/>
</dbReference>
<dbReference type="RefSeq" id="WP_390293105.1">
    <property type="nucleotide sequence ID" value="NZ_JBHSFU010000003.1"/>
</dbReference>
<dbReference type="InterPro" id="IPR015865">
    <property type="entry name" value="Riboflavin_kinase_bac/euk"/>
</dbReference>
<dbReference type="Pfam" id="PF06574">
    <property type="entry name" value="FAD_syn"/>
    <property type="match status" value="1"/>
</dbReference>
<keyword evidence="11" id="KW-0511">Multifunctional enzyme</keyword>
<keyword evidence="9 14" id="KW-0274">FAD</keyword>
<evidence type="ECO:0000256" key="3">
    <source>
        <dbReference type="ARBA" id="ARBA00022630"/>
    </source>
</evidence>
<evidence type="ECO:0000259" key="15">
    <source>
        <dbReference type="SMART" id="SM00904"/>
    </source>
</evidence>
<dbReference type="NCBIfam" id="TIGR00083">
    <property type="entry name" value="ribF"/>
    <property type="match status" value="1"/>
</dbReference>
<dbReference type="InterPro" id="IPR015864">
    <property type="entry name" value="FAD_synthase"/>
</dbReference>
<comment type="catalytic activity">
    <reaction evidence="13 14">
        <text>FMN + ATP + H(+) = FAD + diphosphate</text>
        <dbReference type="Rhea" id="RHEA:17237"/>
        <dbReference type="ChEBI" id="CHEBI:15378"/>
        <dbReference type="ChEBI" id="CHEBI:30616"/>
        <dbReference type="ChEBI" id="CHEBI:33019"/>
        <dbReference type="ChEBI" id="CHEBI:57692"/>
        <dbReference type="ChEBI" id="CHEBI:58210"/>
        <dbReference type="EC" id="2.7.7.2"/>
    </reaction>
</comment>
<evidence type="ECO:0000256" key="9">
    <source>
        <dbReference type="ARBA" id="ARBA00022827"/>
    </source>
</evidence>
<keyword evidence="6 14" id="KW-0548">Nucleotidyltransferase</keyword>
<dbReference type="SUPFAM" id="SSF52374">
    <property type="entry name" value="Nucleotidylyl transferase"/>
    <property type="match status" value="1"/>
</dbReference>
<dbReference type="Proteomes" id="UP001595989">
    <property type="component" value="Unassembled WGS sequence"/>
</dbReference>
<dbReference type="GO" id="GO:0003919">
    <property type="term" value="F:FMN adenylyltransferase activity"/>
    <property type="evidence" value="ECO:0007669"/>
    <property type="project" value="UniProtKB-EC"/>
</dbReference>
<protein>
    <recommendedName>
        <fullName evidence="14">Riboflavin biosynthesis protein</fullName>
    </recommendedName>
    <domain>
        <recommendedName>
            <fullName evidence="14">Riboflavin kinase</fullName>
            <ecNumber evidence="14">2.7.1.26</ecNumber>
        </recommendedName>
        <alternativeName>
            <fullName evidence="14">Flavokinase</fullName>
        </alternativeName>
    </domain>
    <domain>
        <recommendedName>
            <fullName evidence="14">FMN adenylyltransferase</fullName>
            <ecNumber evidence="14">2.7.7.2</ecNumber>
        </recommendedName>
        <alternativeName>
            <fullName evidence="14">FAD pyrophosphorylase</fullName>
        </alternativeName>
        <alternativeName>
            <fullName evidence="14">FAD synthase</fullName>
        </alternativeName>
    </domain>
</protein>
<evidence type="ECO:0000256" key="5">
    <source>
        <dbReference type="ARBA" id="ARBA00022679"/>
    </source>
</evidence>
<dbReference type="Gene3D" id="2.40.30.30">
    <property type="entry name" value="Riboflavin kinase-like"/>
    <property type="match status" value="1"/>
</dbReference>
<keyword evidence="5 14" id="KW-0808">Transferase</keyword>
<keyword evidence="17" id="KW-1185">Reference proteome</keyword>
<keyword evidence="3 14" id="KW-0285">Flavoprotein</keyword>
<evidence type="ECO:0000256" key="7">
    <source>
        <dbReference type="ARBA" id="ARBA00022741"/>
    </source>
</evidence>
<dbReference type="EMBL" id="JBHSFU010000003">
    <property type="protein sequence ID" value="MFC4557167.1"/>
    <property type="molecule type" value="Genomic_DNA"/>
</dbReference>
<evidence type="ECO:0000256" key="13">
    <source>
        <dbReference type="ARBA" id="ARBA00049494"/>
    </source>
</evidence>
<accession>A0ABV9DEH2</accession>
<evidence type="ECO:0000256" key="10">
    <source>
        <dbReference type="ARBA" id="ARBA00022840"/>
    </source>
</evidence>
<comment type="pathway">
    <text evidence="2 14">Cofactor biosynthesis; FMN biosynthesis; FMN from riboflavin (ATP route): step 1/1.</text>
</comment>
<dbReference type="SMART" id="SM00904">
    <property type="entry name" value="Flavokinase"/>
    <property type="match status" value="1"/>
</dbReference>
<evidence type="ECO:0000256" key="6">
    <source>
        <dbReference type="ARBA" id="ARBA00022695"/>
    </source>
</evidence>
<name>A0ABV9DEH2_9BACI</name>
<dbReference type="PANTHER" id="PTHR22749:SF6">
    <property type="entry name" value="RIBOFLAVIN KINASE"/>
    <property type="match status" value="1"/>
</dbReference>
<dbReference type="EC" id="2.7.7.2" evidence="14"/>
<keyword evidence="10 14" id="KW-0067">ATP-binding</keyword>
<keyword evidence="7 14" id="KW-0547">Nucleotide-binding</keyword>
<evidence type="ECO:0000313" key="16">
    <source>
        <dbReference type="EMBL" id="MFC4557167.1"/>
    </source>
</evidence>
<proteinExistence type="inferred from homology"/>
<evidence type="ECO:0000313" key="17">
    <source>
        <dbReference type="Proteomes" id="UP001595989"/>
    </source>
</evidence>
<dbReference type="InterPro" id="IPR002606">
    <property type="entry name" value="Riboflavin_kinase_bac"/>
</dbReference>
<dbReference type="InterPro" id="IPR014729">
    <property type="entry name" value="Rossmann-like_a/b/a_fold"/>
</dbReference>
<comment type="pathway">
    <text evidence="1 14">Cofactor biosynthesis; FAD biosynthesis; FAD from FMN: step 1/1.</text>
</comment>
<evidence type="ECO:0000256" key="11">
    <source>
        <dbReference type="ARBA" id="ARBA00023268"/>
    </source>
</evidence>
<dbReference type="PIRSF" id="PIRSF004491">
    <property type="entry name" value="FAD_Synth"/>
    <property type="match status" value="1"/>
</dbReference>
<gene>
    <name evidence="16" type="primary">ribF</name>
    <name evidence="16" type="ORF">ACFO3D_02935</name>
</gene>
<dbReference type="InterPro" id="IPR023465">
    <property type="entry name" value="Riboflavin_kinase_dom_sf"/>
</dbReference>
<comment type="caution">
    <text evidence="16">The sequence shown here is derived from an EMBL/GenBank/DDBJ whole genome shotgun (WGS) entry which is preliminary data.</text>
</comment>
<evidence type="ECO:0000256" key="12">
    <source>
        <dbReference type="ARBA" id="ARBA00047880"/>
    </source>
</evidence>
<reference evidence="17" key="1">
    <citation type="journal article" date="2019" name="Int. J. Syst. Evol. Microbiol.">
        <title>The Global Catalogue of Microorganisms (GCM) 10K type strain sequencing project: providing services to taxonomists for standard genome sequencing and annotation.</title>
        <authorList>
            <consortium name="The Broad Institute Genomics Platform"/>
            <consortium name="The Broad Institute Genome Sequencing Center for Infectious Disease"/>
            <person name="Wu L."/>
            <person name="Ma J."/>
        </authorList>
    </citation>
    <scope>NUCLEOTIDE SEQUENCE [LARGE SCALE GENOMIC DNA]</scope>
    <source>
        <strain evidence="17">CGMCC 4.7426</strain>
    </source>
</reference>
<comment type="catalytic activity">
    <reaction evidence="12 14">
        <text>riboflavin + ATP = FMN + ADP + H(+)</text>
        <dbReference type="Rhea" id="RHEA:14357"/>
        <dbReference type="ChEBI" id="CHEBI:15378"/>
        <dbReference type="ChEBI" id="CHEBI:30616"/>
        <dbReference type="ChEBI" id="CHEBI:57986"/>
        <dbReference type="ChEBI" id="CHEBI:58210"/>
        <dbReference type="ChEBI" id="CHEBI:456216"/>
        <dbReference type="EC" id="2.7.1.26"/>
    </reaction>
</comment>
<dbReference type="NCBIfam" id="NF004162">
    <property type="entry name" value="PRK05627.1-5"/>
    <property type="match status" value="1"/>
</dbReference>
<dbReference type="Gene3D" id="3.40.50.620">
    <property type="entry name" value="HUPs"/>
    <property type="match status" value="1"/>
</dbReference>
<dbReference type="PANTHER" id="PTHR22749">
    <property type="entry name" value="RIBOFLAVIN KINASE/FMN ADENYLYLTRANSFERASE"/>
    <property type="match status" value="1"/>
</dbReference>
<dbReference type="EC" id="2.7.1.26" evidence="14"/>
<keyword evidence="8 14" id="KW-0418">Kinase</keyword>
<dbReference type="CDD" id="cd02064">
    <property type="entry name" value="FAD_synthetase_N"/>
    <property type="match status" value="1"/>
</dbReference>
<keyword evidence="4 14" id="KW-0288">FMN</keyword>
<dbReference type="Pfam" id="PF01687">
    <property type="entry name" value="Flavokinase"/>
    <property type="match status" value="1"/>
</dbReference>
<evidence type="ECO:0000256" key="14">
    <source>
        <dbReference type="PIRNR" id="PIRNR004491"/>
    </source>
</evidence>
<evidence type="ECO:0000256" key="1">
    <source>
        <dbReference type="ARBA" id="ARBA00004726"/>
    </source>
</evidence>
<dbReference type="NCBIfam" id="NF004160">
    <property type="entry name" value="PRK05627.1-3"/>
    <property type="match status" value="1"/>
</dbReference>
<evidence type="ECO:0000256" key="2">
    <source>
        <dbReference type="ARBA" id="ARBA00005201"/>
    </source>
</evidence>
<comment type="similarity">
    <text evidence="14">Belongs to the ribF family.</text>
</comment>
<feature type="domain" description="Riboflavin kinase" evidence="15">
    <location>
        <begin position="188"/>
        <end position="314"/>
    </location>
</feature>
<organism evidence="16 17">
    <name type="scientific">Virgibacillus kekensis</name>
    <dbReference type="NCBI Taxonomy" id="202261"/>
    <lineage>
        <taxon>Bacteria</taxon>
        <taxon>Bacillati</taxon>
        <taxon>Bacillota</taxon>
        <taxon>Bacilli</taxon>
        <taxon>Bacillales</taxon>
        <taxon>Bacillaceae</taxon>
        <taxon>Virgibacillus</taxon>
    </lineage>
</organism>
<evidence type="ECO:0000256" key="8">
    <source>
        <dbReference type="ARBA" id="ARBA00022777"/>
    </source>
</evidence>
<evidence type="ECO:0000256" key="4">
    <source>
        <dbReference type="ARBA" id="ARBA00022643"/>
    </source>
</evidence>